<dbReference type="InterPro" id="IPR039421">
    <property type="entry name" value="Type_1_exporter"/>
</dbReference>
<name>A0A1H4UHH2_9PSEU</name>
<dbReference type="GO" id="GO:0005886">
    <property type="term" value="C:plasma membrane"/>
    <property type="evidence" value="ECO:0007669"/>
    <property type="project" value="UniProtKB-SubCell"/>
</dbReference>
<protein>
    <recommendedName>
        <fullName evidence="10">Fatty acid ABC transporter ATP-binding/permease protein</fullName>
    </recommendedName>
</protein>
<evidence type="ECO:0000256" key="4">
    <source>
        <dbReference type="ARBA" id="ARBA00022741"/>
    </source>
</evidence>
<comment type="similarity">
    <text evidence="9">Belongs to the ABC transporter superfamily. Lipid exporter (TC 3.A.1.106) family.</text>
</comment>
<gene>
    <name evidence="15" type="ORF">SAMN04489727_4673</name>
</gene>
<proteinExistence type="inferred from homology"/>
<dbReference type="Pfam" id="PF00005">
    <property type="entry name" value="ABC_tran"/>
    <property type="match status" value="1"/>
</dbReference>
<dbReference type="Proteomes" id="UP000199622">
    <property type="component" value="Unassembled WGS sequence"/>
</dbReference>
<dbReference type="SUPFAM" id="SSF52540">
    <property type="entry name" value="P-loop containing nucleoside triphosphate hydrolases"/>
    <property type="match status" value="1"/>
</dbReference>
<dbReference type="SUPFAM" id="SSF90123">
    <property type="entry name" value="ABC transporter transmembrane region"/>
    <property type="match status" value="1"/>
</dbReference>
<dbReference type="PANTHER" id="PTHR43394">
    <property type="entry name" value="ATP-DEPENDENT PERMEASE MDL1, MITOCHONDRIAL"/>
    <property type="match status" value="1"/>
</dbReference>
<evidence type="ECO:0000256" key="3">
    <source>
        <dbReference type="ARBA" id="ARBA00022692"/>
    </source>
</evidence>
<feature type="domain" description="ABC transporter" evidence="13">
    <location>
        <begin position="425"/>
        <end position="659"/>
    </location>
</feature>
<feature type="compositionally biased region" description="Basic and acidic residues" evidence="11">
    <location>
        <begin position="14"/>
        <end position="24"/>
    </location>
</feature>
<dbReference type="RefSeq" id="WP_091310818.1">
    <property type="nucleotide sequence ID" value="NZ_FNSO01000004.1"/>
</dbReference>
<dbReference type="InterPro" id="IPR003593">
    <property type="entry name" value="AAA+_ATPase"/>
</dbReference>
<feature type="transmembrane region" description="Helical" evidence="12">
    <location>
        <begin position="65"/>
        <end position="84"/>
    </location>
</feature>
<organism evidence="15 16">
    <name type="scientific">Amycolatopsis tolypomycina</name>
    <dbReference type="NCBI Taxonomy" id="208445"/>
    <lineage>
        <taxon>Bacteria</taxon>
        <taxon>Bacillati</taxon>
        <taxon>Actinomycetota</taxon>
        <taxon>Actinomycetes</taxon>
        <taxon>Pseudonocardiales</taxon>
        <taxon>Pseudonocardiaceae</taxon>
        <taxon>Amycolatopsis</taxon>
    </lineage>
</organism>
<dbReference type="AlphaFoldDB" id="A0A1H4UHH2"/>
<dbReference type="SMART" id="SM00382">
    <property type="entry name" value="AAA"/>
    <property type="match status" value="1"/>
</dbReference>
<dbReference type="PANTHER" id="PTHR43394:SF1">
    <property type="entry name" value="ATP-BINDING CASSETTE SUB-FAMILY B MEMBER 10, MITOCHONDRIAL"/>
    <property type="match status" value="1"/>
</dbReference>
<evidence type="ECO:0000256" key="2">
    <source>
        <dbReference type="ARBA" id="ARBA00022448"/>
    </source>
</evidence>
<feature type="transmembrane region" description="Helical" evidence="12">
    <location>
        <begin position="227"/>
        <end position="244"/>
    </location>
</feature>
<dbReference type="Gene3D" id="3.40.50.300">
    <property type="entry name" value="P-loop containing nucleotide triphosphate hydrolases"/>
    <property type="match status" value="1"/>
</dbReference>
<dbReference type="FunFam" id="3.40.50.300:FF:000287">
    <property type="entry name" value="Multidrug ABC transporter ATP-binding protein"/>
    <property type="match status" value="1"/>
</dbReference>
<evidence type="ECO:0000256" key="12">
    <source>
        <dbReference type="SAM" id="Phobius"/>
    </source>
</evidence>
<comment type="subcellular location">
    <subcellularLocation>
        <location evidence="1">Cell membrane</location>
        <topology evidence="1">Multi-pass membrane protein</topology>
    </subcellularLocation>
</comment>
<dbReference type="OrthoDB" id="9806127at2"/>
<evidence type="ECO:0000313" key="16">
    <source>
        <dbReference type="Proteomes" id="UP000199622"/>
    </source>
</evidence>
<dbReference type="CDD" id="cd03254">
    <property type="entry name" value="ABCC_Glucan_exporter_like"/>
    <property type="match status" value="1"/>
</dbReference>
<dbReference type="PROSITE" id="PS50893">
    <property type="entry name" value="ABC_TRANSPORTER_2"/>
    <property type="match status" value="1"/>
</dbReference>
<feature type="region of interest" description="Disordered" evidence="11">
    <location>
        <begin position="1"/>
        <end position="41"/>
    </location>
</feature>
<keyword evidence="6 12" id="KW-1133">Transmembrane helix</keyword>
<evidence type="ECO:0000256" key="11">
    <source>
        <dbReference type="SAM" id="MobiDB-lite"/>
    </source>
</evidence>
<evidence type="ECO:0000259" key="13">
    <source>
        <dbReference type="PROSITE" id="PS50893"/>
    </source>
</evidence>
<keyword evidence="5 15" id="KW-0067">ATP-binding</keyword>
<evidence type="ECO:0000256" key="5">
    <source>
        <dbReference type="ARBA" id="ARBA00022840"/>
    </source>
</evidence>
<dbReference type="EMBL" id="FNSO01000004">
    <property type="protein sequence ID" value="SEC68189.1"/>
    <property type="molecule type" value="Genomic_DNA"/>
</dbReference>
<dbReference type="GO" id="GO:0005524">
    <property type="term" value="F:ATP binding"/>
    <property type="evidence" value="ECO:0007669"/>
    <property type="project" value="UniProtKB-KW"/>
</dbReference>
<keyword evidence="16" id="KW-1185">Reference proteome</keyword>
<dbReference type="InterPro" id="IPR036640">
    <property type="entry name" value="ABC1_TM_sf"/>
</dbReference>
<dbReference type="STRING" id="208445.SAMN04489727_4673"/>
<dbReference type="InterPro" id="IPR011527">
    <property type="entry name" value="ABC1_TM_dom"/>
</dbReference>
<evidence type="ECO:0000313" key="15">
    <source>
        <dbReference type="EMBL" id="SEC68189.1"/>
    </source>
</evidence>
<keyword evidence="7 12" id="KW-0472">Membrane</keyword>
<evidence type="ECO:0000256" key="1">
    <source>
        <dbReference type="ARBA" id="ARBA00004651"/>
    </source>
</evidence>
<feature type="domain" description="ABC transmembrane type-1" evidence="14">
    <location>
        <begin position="68"/>
        <end position="391"/>
    </location>
</feature>
<sequence>MSTTESAKAAVTEAGERPTAERQKNTGNATSGPGRWMAGGAPPEKALDFKGSLKRLLQLLRPQRAALIGVLVLGAASVTLTVIGPKILGHATDLILAGVLGKQVPPGVTKEQIVAGLRARGDSTLADIYSRVDLVPGVGIDFDAVGRILLIVLALFVVSSFFGLIQARLTTNLVQQAVYRLRQEVEDKFARLPLKYFDRQPRGEVLSRVTNDIDNLAQSLQQTLSQIVSSLLTVVGVLIMMFLISPLLAVIVLLTVPASAILAAKIGKRAQPNFIKQWSTTGKLNAHVEEMYTGHSLVKVFGRREESAAIFDKQNETLYQASFRAQFISGMIQPAMMFIGNLSYVLVAVIGALRVASGNLTLGEVQAFIQYSRQFSQPVTQIASMANLLQSGVASAERVFALLDAEEQAPEPASPERPAVVRGRVEFQDVSFRYLPDKPLIDDLSLTVEPGQTVAIVGPTGAGKTTLVNLLMRFYELDGGRITLDGVDIAKMNREELRDQTGMVLQDAWLFGGTIAENIAYGADDPSREEIVEAAKATHVDRFVRTLPDGYETVLDDEGGTVSAGEKQLITVARAFLAKPVILILDEATSSVDTRTEVLIQRAMNSLRSGRTSFVIAHRLSTIRDADVILVMEHGRIVEQGDHETLLHSGGAYARLYAAQFAEAMAETD</sequence>
<dbReference type="PROSITE" id="PS50929">
    <property type="entry name" value="ABC_TM1F"/>
    <property type="match status" value="1"/>
</dbReference>
<dbReference type="GO" id="GO:0015421">
    <property type="term" value="F:ABC-type oligopeptide transporter activity"/>
    <property type="evidence" value="ECO:0007669"/>
    <property type="project" value="TreeGrafter"/>
</dbReference>
<evidence type="ECO:0000256" key="10">
    <source>
        <dbReference type="ARBA" id="ARBA00071747"/>
    </source>
</evidence>
<dbReference type="Gene3D" id="1.20.1560.10">
    <property type="entry name" value="ABC transporter type 1, transmembrane domain"/>
    <property type="match status" value="1"/>
</dbReference>
<evidence type="ECO:0000256" key="6">
    <source>
        <dbReference type="ARBA" id="ARBA00022989"/>
    </source>
</evidence>
<evidence type="ECO:0000256" key="9">
    <source>
        <dbReference type="ARBA" id="ARBA00061644"/>
    </source>
</evidence>
<dbReference type="PROSITE" id="PS00211">
    <property type="entry name" value="ABC_TRANSPORTER_1"/>
    <property type="match status" value="1"/>
</dbReference>
<dbReference type="InterPro" id="IPR003439">
    <property type="entry name" value="ABC_transporter-like_ATP-bd"/>
</dbReference>
<dbReference type="InterPro" id="IPR017871">
    <property type="entry name" value="ABC_transporter-like_CS"/>
</dbReference>
<dbReference type="InterPro" id="IPR027417">
    <property type="entry name" value="P-loop_NTPase"/>
</dbReference>
<keyword evidence="4" id="KW-0547">Nucleotide-binding</keyword>
<dbReference type="CDD" id="cd18547">
    <property type="entry name" value="ABC_6TM_Tm288_like"/>
    <property type="match status" value="1"/>
</dbReference>
<accession>A0A1H4UHH2</accession>
<feature type="transmembrane region" description="Helical" evidence="12">
    <location>
        <begin position="144"/>
        <end position="165"/>
    </location>
</feature>
<evidence type="ECO:0000256" key="7">
    <source>
        <dbReference type="ARBA" id="ARBA00023136"/>
    </source>
</evidence>
<evidence type="ECO:0000259" key="14">
    <source>
        <dbReference type="PROSITE" id="PS50929"/>
    </source>
</evidence>
<comment type="function">
    <text evidence="8">ABC transporter involved in fatty acid import. Transmembrane domains (TMD) form a pore in the membrane and the ATP-binding domain (NBD) is responsible for energy generation.</text>
</comment>
<evidence type="ECO:0000256" key="8">
    <source>
        <dbReference type="ARBA" id="ARBA00055053"/>
    </source>
</evidence>
<dbReference type="GO" id="GO:0016887">
    <property type="term" value="F:ATP hydrolysis activity"/>
    <property type="evidence" value="ECO:0007669"/>
    <property type="project" value="InterPro"/>
</dbReference>
<dbReference type="Pfam" id="PF00664">
    <property type="entry name" value="ABC_membrane"/>
    <property type="match status" value="1"/>
</dbReference>
<reference evidence="16" key="1">
    <citation type="submission" date="2016-10" db="EMBL/GenBank/DDBJ databases">
        <authorList>
            <person name="Varghese N."/>
            <person name="Submissions S."/>
        </authorList>
    </citation>
    <scope>NUCLEOTIDE SEQUENCE [LARGE SCALE GENOMIC DNA]</scope>
    <source>
        <strain evidence="16">DSM 44544</strain>
    </source>
</reference>
<keyword evidence="3 12" id="KW-0812">Transmembrane</keyword>
<keyword evidence="2" id="KW-0813">Transport</keyword>